<evidence type="ECO:0000313" key="1">
    <source>
        <dbReference type="EMBL" id="KLU22411.1"/>
    </source>
</evidence>
<accession>A0A0J1CPZ6</accession>
<keyword evidence="2" id="KW-1185">Reference proteome</keyword>
<reference evidence="1 2" key="1">
    <citation type="journal article" date="2015" name="Genome Announc.">
        <title>Draft Genome Sequence of Burkholderia sp. Strain PML1(12), an Ectomycorrhizosphere-Inhabiting Bacterium with Effective Mineral-Weathering Ability.</title>
        <authorList>
            <person name="Uroz S."/>
            <person name="Oger P."/>
        </authorList>
    </citation>
    <scope>NUCLEOTIDE SEQUENCE [LARGE SCALE GENOMIC DNA]</scope>
    <source>
        <strain evidence="2">PML1(12)</strain>
    </source>
</reference>
<dbReference type="EMBL" id="AEJF01000180">
    <property type="protein sequence ID" value="KLU22411.1"/>
    <property type="molecule type" value="Genomic_DNA"/>
</dbReference>
<name>A0A0J1CPZ6_9BURK</name>
<protein>
    <submittedName>
        <fullName evidence="1">Uncharacterized protein</fullName>
    </submittedName>
</protein>
<organism evidence="1 2">
    <name type="scientific">Caballeronia mineralivorans PML1(12)</name>
    <dbReference type="NCBI Taxonomy" id="908627"/>
    <lineage>
        <taxon>Bacteria</taxon>
        <taxon>Pseudomonadati</taxon>
        <taxon>Pseudomonadota</taxon>
        <taxon>Betaproteobacteria</taxon>
        <taxon>Burkholderiales</taxon>
        <taxon>Burkholderiaceae</taxon>
        <taxon>Caballeronia</taxon>
    </lineage>
</organism>
<dbReference type="Proteomes" id="UP000035963">
    <property type="component" value="Unassembled WGS sequence"/>
</dbReference>
<dbReference type="AlphaFoldDB" id="A0A0J1CPZ6"/>
<comment type="caution">
    <text evidence="1">The sequence shown here is derived from an EMBL/GenBank/DDBJ whole genome shotgun (WGS) entry which is preliminary data.</text>
</comment>
<proteinExistence type="predicted"/>
<sequence>MLLREATPEVKQLQWTVSDLKSEMINCQMCTEAISVVLRPSPVLLNLYDGSRRPMHETAERADISTEVVG</sequence>
<evidence type="ECO:0000313" key="2">
    <source>
        <dbReference type="Proteomes" id="UP000035963"/>
    </source>
</evidence>
<gene>
    <name evidence="1" type="ORF">EOS_30945</name>
</gene>
<dbReference type="PATRIC" id="fig|908627.4.peg.6902"/>